<dbReference type="EMBL" id="CP012333">
    <property type="protein sequence ID" value="AKV03436.1"/>
    <property type="molecule type" value="Genomic_DNA"/>
</dbReference>
<dbReference type="KEGG" id="llu:AKJ09_10099"/>
<proteinExistence type="predicted"/>
<dbReference type="Proteomes" id="UP000064967">
    <property type="component" value="Chromosome"/>
</dbReference>
<organism evidence="2 3">
    <name type="scientific">Labilithrix luteola</name>
    <dbReference type="NCBI Taxonomy" id="1391654"/>
    <lineage>
        <taxon>Bacteria</taxon>
        <taxon>Pseudomonadati</taxon>
        <taxon>Myxococcota</taxon>
        <taxon>Polyangia</taxon>
        <taxon>Polyangiales</taxon>
        <taxon>Labilitrichaceae</taxon>
        <taxon>Labilithrix</taxon>
    </lineage>
</organism>
<evidence type="ECO:0000256" key="1">
    <source>
        <dbReference type="SAM" id="MobiDB-lite"/>
    </source>
</evidence>
<reference evidence="2 3" key="1">
    <citation type="submission" date="2015-08" db="EMBL/GenBank/DDBJ databases">
        <authorList>
            <person name="Babu N.S."/>
            <person name="Beckwith C.J."/>
            <person name="Beseler K.G."/>
            <person name="Brison A."/>
            <person name="Carone J.V."/>
            <person name="Caskin T.P."/>
            <person name="Diamond M."/>
            <person name="Durham M.E."/>
            <person name="Foxe J.M."/>
            <person name="Go M."/>
            <person name="Henderson B.A."/>
            <person name="Jones I.B."/>
            <person name="McGettigan J.A."/>
            <person name="Micheletti S.J."/>
            <person name="Nasrallah M.E."/>
            <person name="Ortiz D."/>
            <person name="Piller C.R."/>
            <person name="Privatt S.R."/>
            <person name="Schneider S.L."/>
            <person name="Sharp S."/>
            <person name="Smith T.C."/>
            <person name="Stanton J.D."/>
            <person name="Ullery H.E."/>
            <person name="Wilson R.J."/>
            <person name="Serrano M.G."/>
            <person name="Buck G."/>
            <person name="Lee V."/>
            <person name="Wang Y."/>
            <person name="Carvalho R."/>
            <person name="Voegtly L."/>
            <person name="Shi R."/>
            <person name="Duckworth R."/>
            <person name="Johnson A."/>
            <person name="Loviza R."/>
            <person name="Walstead R."/>
            <person name="Shah Z."/>
            <person name="Kiflezghi M."/>
            <person name="Wade K."/>
            <person name="Ball S.L."/>
            <person name="Bradley K.W."/>
            <person name="Asai D.J."/>
            <person name="Bowman C.A."/>
            <person name="Russell D.A."/>
            <person name="Pope W.H."/>
            <person name="Jacobs-Sera D."/>
            <person name="Hendrix R.W."/>
            <person name="Hatfull G.F."/>
        </authorList>
    </citation>
    <scope>NUCLEOTIDE SEQUENCE [LARGE SCALE GENOMIC DNA]</scope>
    <source>
        <strain evidence="2 3">DSM 27648</strain>
    </source>
</reference>
<sequence length="37" mass="4352">MKPVHRQKQQHGEVRETQGNLHGRSEARASRRFVINL</sequence>
<keyword evidence="3" id="KW-1185">Reference proteome</keyword>
<name>A0A0K1QCC8_9BACT</name>
<evidence type="ECO:0000313" key="3">
    <source>
        <dbReference type="Proteomes" id="UP000064967"/>
    </source>
</evidence>
<evidence type="ECO:0000313" key="2">
    <source>
        <dbReference type="EMBL" id="AKV03436.1"/>
    </source>
</evidence>
<dbReference type="AlphaFoldDB" id="A0A0K1QCC8"/>
<feature type="region of interest" description="Disordered" evidence="1">
    <location>
        <begin position="1"/>
        <end position="37"/>
    </location>
</feature>
<protein>
    <submittedName>
        <fullName evidence="2">Uncharacterized protein</fullName>
    </submittedName>
</protein>
<gene>
    <name evidence="2" type="ORF">AKJ09_10099</name>
</gene>
<accession>A0A0K1QCC8</accession>